<evidence type="ECO:0000256" key="5">
    <source>
        <dbReference type="ARBA" id="ARBA00022630"/>
    </source>
</evidence>
<sequence length="366" mass="40573">MSATWGNYLKLTIFGESHGKAIGIVLEGVPPGITLDKDFIHRQLQRRAPGQNKLSTQRQEKDQFEILSGYFKDKTTGTPMTFVIANQDQYSRDYTKQKNIPRPGHGDYPGYVKYHGFNDYRGGGHFSGRLTAPLVLAGAIAQQLLKIRDIHIGSHIKSIYNIQDEQFNKIHIQSEQLESLKDKDFPILKNAQEQKMKEAILEAKNDLDSVGGVIETAMINIPAGLGSPFFDSVESRLAHMLFSIPAVKGVEFGSGFDLSTMKGSQGKDEYRVEEGQIKTLANHNGGILGGITTGMPIIFNTAFKPTPSIGQRQRTIDIEKMENIDLEIIGRHDPCILPRAVPVVEAVGALGLLDLIIEREGRSWMS</sequence>
<dbReference type="GO" id="GO:0009073">
    <property type="term" value="P:aromatic amino acid family biosynthetic process"/>
    <property type="evidence" value="ECO:0007669"/>
    <property type="project" value="UniProtKB-KW"/>
</dbReference>
<keyword evidence="10 11" id="KW-0456">Lyase</keyword>
<dbReference type="PANTHER" id="PTHR21085">
    <property type="entry name" value="CHORISMATE SYNTHASE"/>
    <property type="match status" value="1"/>
</dbReference>
<dbReference type="GO" id="GO:0004107">
    <property type="term" value="F:chorismate synthase activity"/>
    <property type="evidence" value="ECO:0007669"/>
    <property type="project" value="UniProtKB-UniRule"/>
</dbReference>
<keyword evidence="6 11" id="KW-0288">FMN</keyword>
<gene>
    <name evidence="11 13" type="primary">aroC</name>
    <name evidence="13" type="ORF">NSA47_10740</name>
</gene>
<dbReference type="GO" id="GO:0005829">
    <property type="term" value="C:cytosol"/>
    <property type="evidence" value="ECO:0007669"/>
    <property type="project" value="TreeGrafter"/>
</dbReference>
<dbReference type="PROSITE" id="PS00788">
    <property type="entry name" value="CHORISMATE_SYNTHASE_2"/>
    <property type="match status" value="1"/>
</dbReference>
<dbReference type="Gene3D" id="3.60.150.10">
    <property type="entry name" value="Chorismate synthase AroC"/>
    <property type="match status" value="1"/>
</dbReference>
<dbReference type="InterPro" id="IPR000453">
    <property type="entry name" value="Chorismate_synth"/>
</dbReference>
<dbReference type="SUPFAM" id="SSF103263">
    <property type="entry name" value="Chorismate synthase, AroC"/>
    <property type="match status" value="1"/>
</dbReference>
<comment type="function">
    <text evidence="11">Catalyzes the anti-1,4-elimination of the C-3 phosphate and the C-6 proR hydrogen from 5-enolpyruvylshikimate-3-phosphate (EPSP) to yield chorismate, which is the branch point compound that serves as the starting substrate for the three terminal pathways of aromatic amino acid biosynthesis. This reaction introduces a second double bond into the aromatic ring system.</text>
</comment>
<comment type="catalytic activity">
    <reaction evidence="11 12">
        <text>5-O-(1-carboxyvinyl)-3-phosphoshikimate = chorismate + phosphate</text>
        <dbReference type="Rhea" id="RHEA:21020"/>
        <dbReference type="ChEBI" id="CHEBI:29748"/>
        <dbReference type="ChEBI" id="CHEBI:43474"/>
        <dbReference type="ChEBI" id="CHEBI:57701"/>
        <dbReference type="EC" id="4.2.3.5"/>
    </reaction>
</comment>
<dbReference type="PIRSF" id="PIRSF001456">
    <property type="entry name" value="Chorismate_synth"/>
    <property type="match status" value="1"/>
</dbReference>
<dbReference type="RefSeq" id="WP_257531858.1">
    <property type="nucleotide sequence ID" value="NZ_JANKAS010000010.1"/>
</dbReference>
<evidence type="ECO:0000256" key="9">
    <source>
        <dbReference type="ARBA" id="ARBA00023141"/>
    </source>
</evidence>
<evidence type="ECO:0000313" key="14">
    <source>
        <dbReference type="Proteomes" id="UP001205748"/>
    </source>
</evidence>
<dbReference type="EMBL" id="JANKAS010000010">
    <property type="protein sequence ID" value="MCR1899461.1"/>
    <property type="molecule type" value="Genomic_DNA"/>
</dbReference>
<feature type="binding site" evidence="11">
    <location>
        <position position="289"/>
    </location>
    <ligand>
        <name>FMN</name>
        <dbReference type="ChEBI" id="CHEBI:58210"/>
    </ligand>
</feature>
<evidence type="ECO:0000256" key="2">
    <source>
        <dbReference type="ARBA" id="ARBA00008014"/>
    </source>
</evidence>
<dbReference type="CDD" id="cd07304">
    <property type="entry name" value="Chorismate_synthase"/>
    <property type="match status" value="1"/>
</dbReference>
<comment type="similarity">
    <text evidence="2 11 12">Belongs to the chorismate synthase family.</text>
</comment>
<dbReference type="GO" id="GO:0009423">
    <property type="term" value="P:chorismate biosynthetic process"/>
    <property type="evidence" value="ECO:0007669"/>
    <property type="project" value="UniProtKB-UniRule"/>
</dbReference>
<evidence type="ECO:0000256" key="4">
    <source>
        <dbReference type="ARBA" id="ARBA00022605"/>
    </source>
</evidence>
<comment type="subunit">
    <text evidence="11">Homotetramer.</text>
</comment>
<dbReference type="PANTHER" id="PTHR21085:SF0">
    <property type="entry name" value="CHORISMATE SYNTHASE"/>
    <property type="match status" value="1"/>
</dbReference>
<comment type="cofactor">
    <cofactor evidence="11 12">
        <name>FMNH2</name>
        <dbReference type="ChEBI" id="CHEBI:57618"/>
    </cofactor>
    <text evidence="11 12">Reduced FMN (FMNH(2)).</text>
</comment>
<dbReference type="InterPro" id="IPR035904">
    <property type="entry name" value="Chorismate_synth_AroC_sf"/>
</dbReference>
<proteinExistence type="inferred from homology"/>
<evidence type="ECO:0000256" key="7">
    <source>
        <dbReference type="ARBA" id="ARBA00022827"/>
    </source>
</evidence>
<evidence type="ECO:0000256" key="10">
    <source>
        <dbReference type="ARBA" id="ARBA00023239"/>
    </source>
</evidence>
<dbReference type="EC" id="4.2.3.5" evidence="3 11"/>
<evidence type="ECO:0000256" key="1">
    <source>
        <dbReference type="ARBA" id="ARBA00005044"/>
    </source>
</evidence>
<dbReference type="PROSITE" id="PS00787">
    <property type="entry name" value="CHORISMATE_SYNTHASE_1"/>
    <property type="match status" value="1"/>
</dbReference>
<feature type="binding site" evidence="11">
    <location>
        <begin position="125"/>
        <end position="127"/>
    </location>
    <ligand>
        <name>FMN</name>
        <dbReference type="ChEBI" id="CHEBI:58210"/>
    </ligand>
</feature>
<keyword evidence="7 11" id="KW-0274">FAD</keyword>
<feature type="binding site" evidence="11">
    <location>
        <position position="47"/>
    </location>
    <ligand>
        <name>NADP(+)</name>
        <dbReference type="ChEBI" id="CHEBI:58349"/>
    </ligand>
</feature>
<dbReference type="GO" id="GO:0010181">
    <property type="term" value="F:FMN binding"/>
    <property type="evidence" value="ECO:0007669"/>
    <property type="project" value="TreeGrafter"/>
</dbReference>
<organism evidence="13 14">
    <name type="scientific">Irregularibacter muris</name>
    <dbReference type="NCBI Taxonomy" id="1796619"/>
    <lineage>
        <taxon>Bacteria</taxon>
        <taxon>Bacillati</taxon>
        <taxon>Bacillota</taxon>
        <taxon>Clostridia</taxon>
        <taxon>Eubacteriales</taxon>
        <taxon>Eubacteriaceae</taxon>
        <taxon>Irregularibacter</taxon>
    </lineage>
</organism>
<dbReference type="GO" id="GO:0008652">
    <property type="term" value="P:amino acid biosynthetic process"/>
    <property type="evidence" value="ECO:0007669"/>
    <property type="project" value="UniProtKB-KW"/>
</dbReference>
<dbReference type="NCBIfam" id="TIGR00033">
    <property type="entry name" value="aroC"/>
    <property type="match status" value="1"/>
</dbReference>
<keyword evidence="4 11" id="KW-0028">Amino-acid biosynthesis</keyword>
<protein>
    <recommendedName>
        <fullName evidence="3 11">Chorismate synthase</fullName>
        <shortName evidence="11">CS</shortName>
        <ecNumber evidence="3 11">4.2.3.5</ecNumber>
    </recommendedName>
    <alternativeName>
        <fullName evidence="11">5-enolpyruvylshikimate-3-phosphate phospholyase</fullName>
    </alternativeName>
</protein>
<dbReference type="InterPro" id="IPR020541">
    <property type="entry name" value="Chorismate_synthase_CS"/>
</dbReference>
<evidence type="ECO:0000256" key="11">
    <source>
        <dbReference type="HAMAP-Rule" id="MF_00300"/>
    </source>
</evidence>
<evidence type="ECO:0000256" key="6">
    <source>
        <dbReference type="ARBA" id="ARBA00022643"/>
    </source>
</evidence>
<feature type="binding site" evidence="11">
    <location>
        <position position="331"/>
    </location>
    <ligand>
        <name>FMN</name>
        <dbReference type="ChEBI" id="CHEBI:58210"/>
    </ligand>
</feature>
<feature type="binding site" evidence="11">
    <location>
        <begin position="304"/>
        <end position="308"/>
    </location>
    <ligand>
        <name>FMN</name>
        <dbReference type="ChEBI" id="CHEBI:58210"/>
    </ligand>
</feature>
<comment type="pathway">
    <text evidence="1 11 12">Metabolic intermediate biosynthesis; chorismate biosynthesis; chorismate from D-erythrose 4-phosphate and phosphoenolpyruvate: step 7/7.</text>
</comment>
<feature type="binding site" evidence="11">
    <location>
        <position position="53"/>
    </location>
    <ligand>
        <name>NADP(+)</name>
        <dbReference type="ChEBI" id="CHEBI:58349"/>
    </ligand>
</feature>
<comment type="caution">
    <text evidence="13">The sequence shown here is derived from an EMBL/GenBank/DDBJ whole genome shotgun (WGS) entry which is preliminary data.</text>
</comment>
<keyword evidence="14" id="KW-1185">Reference proteome</keyword>
<dbReference type="HAMAP" id="MF_00300">
    <property type="entry name" value="Chorismate_synth"/>
    <property type="match status" value="1"/>
</dbReference>
<evidence type="ECO:0000256" key="12">
    <source>
        <dbReference type="RuleBase" id="RU000605"/>
    </source>
</evidence>
<accession>A0AAE3KZZ9</accession>
<dbReference type="Pfam" id="PF01264">
    <property type="entry name" value="Chorismate_synt"/>
    <property type="match status" value="1"/>
</dbReference>
<comment type="caution">
    <text evidence="11">Lacks conserved residue(s) required for the propagation of feature annotation.</text>
</comment>
<dbReference type="NCBIfam" id="NF003793">
    <property type="entry name" value="PRK05382.1"/>
    <property type="match status" value="1"/>
</dbReference>
<dbReference type="Proteomes" id="UP001205748">
    <property type="component" value="Unassembled WGS sequence"/>
</dbReference>
<evidence type="ECO:0000256" key="3">
    <source>
        <dbReference type="ARBA" id="ARBA00013036"/>
    </source>
</evidence>
<keyword evidence="5 11" id="KW-0285">Flavoprotein</keyword>
<keyword evidence="9 11" id="KW-0057">Aromatic amino acid biosynthesis</keyword>
<evidence type="ECO:0000313" key="13">
    <source>
        <dbReference type="EMBL" id="MCR1899461.1"/>
    </source>
</evidence>
<keyword evidence="8 11" id="KW-0521">NADP</keyword>
<name>A0AAE3KZZ9_9FIRM</name>
<evidence type="ECO:0000256" key="8">
    <source>
        <dbReference type="ARBA" id="ARBA00022857"/>
    </source>
</evidence>
<reference evidence="13" key="1">
    <citation type="submission" date="2022-07" db="EMBL/GenBank/DDBJ databases">
        <title>Enhanced cultured diversity of the mouse gut microbiota enables custom-made synthetic communities.</title>
        <authorList>
            <person name="Afrizal A."/>
        </authorList>
    </citation>
    <scope>NUCLEOTIDE SEQUENCE</scope>
    <source>
        <strain evidence="13">DSM 28593</strain>
    </source>
</reference>
<dbReference type="PROSITE" id="PS00789">
    <property type="entry name" value="CHORISMATE_SYNTHASE_3"/>
    <property type="match status" value="1"/>
</dbReference>
<dbReference type="AlphaFoldDB" id="A0AAE3KZZ9"/>